<dbReference type="EMBL" id="LXEU01000048">
    <property type="protein sequence ID" value="OAT52690.1"/>
    <property type="molecule type" value="Genomic_DNA"/>
</dbReference>
<dbReference type="Proteomes" id="UP000078386">
    <property type="component" value="Unassembled WGS sequence"/>
</dbReference>
<organism evidence="4 5">
    <name type="scientific">Kluyvera georgiana ATCC 51603</name>
    <dbReference type="NCBI Taxonomy" id="1354264"/>
    <lineage>
        <taxon>Bacteria</taxon>
        <taxon>Pseudomonadati</taxon>
        <taxon>Pseudomonadota</taxon>
        <taxon>Gammaproteobacteria</taxon>
        <taxon>Enterobacterales</taxon>
        <taxon>Enterobacteriaceae</taxon>
        <taxon>Kluyvera</taxon>
    </lineage>
</organism>
<keyword evidence="2" id="KW-1133">Transmembrane helix</keyword>
<dbReference type="PATRIC" id="fig|1354264.4.peg.2437"/>
<evidence type="ECO:0000313" key="4">
    <source>
        <dbReference type="EMBL" id="OAT52690.1"/>
    </source>
</evidence>
<evidence type="ECO:0000256" key="3">
    <source>
        <dbReference type="SAM" id="SignalP"/>
    </source>
</evidence>
<dbReference type="RefSeq" id="WP_064545468.1">
    <property type="nucleotide sequence ID" value="NZ_LXEU01000048.1"/>
</dbReference>
<feature type="signal peptide" evidence="3">
    <location>
        <begin position="1"/>
        <end position="19"/>
    </location>
</feature>
<reference evidence="4 5" key="1">
    <citation type="submission" date="2016-04" db="EMBL/GenBank/DDBJ databases">
        <title>ATOL: Assembling a taxonomically balanced genome-scale reconstruction of the evolutionary history of the Enterobacteriaceae.</title>
        <authorList>
            <person name="Plunkett G.III."/>
            <person name="Neeno-Eckwall E.C."/>
            <person name="Glasner J.D."/>
            <person name="Perna N.T."/>
        </authorList>
    </citation>
    <scope>NUCLEOTIDE SEQUENCE [LARGE SCALE GENOMIC DNA]</scope>
    <source>
        <strain evidence="4 5">ATCC 51603</strain>
    </source>
</reference>
<proteinExistence type="predicted"/>
<evidence type="ECO:0000256" key="2">
    <source>
        <dbReference type="SAM" id="Phobius"/>
    </source>
</evidence>
<feature type="transmembrane region" description="Helical" evidence="2">
    <location>
        <begin position="399"/>
        <end position="419"/>
    </location>
</feature>
<accession>A0A1B7JXS8</accession>
<gene>
    <name evidence="4" type="ORF">M989_02343</name>
</gene>
<keyword evidence="3" id="KW-0732">Signal</keyword>
<comment type="caution">
    <text evidence="4">The sequence shown here is derived from an EMBL/GenBank/DDBJ whole genome shotgun (WGS) entry which is preliminary data.</text>
</comment>
<feature type="chain" id="PRO_5008595651" evidence="3">
    <location>
        <begin position="20"/>
        <end position="421"/>
    </location>
</feature>
<keyword evidence="2" id="KW-0812">Transmembrane</keyword>
<feature type="compositionally biased region" description="Polar residues" evidence="1">
    <location>
        <begin position="306"/>
        <end position="323"/>
    </location>
</feature>
<feature type="region of interest" description="Disordered" evidence="1">
    <location>
        <begin position="298"/>
        <end position="327"/>
    </location>
</feature>
<keyword evidence="2" id="KW-0472">Membrane</keyword>
<protein>
    <submittedName>
        <fullName evidence="4">Uncharacterized protein</fullName>
    </submittedName>
</protein>
<sequence>MKPLLTLIILSCISFSSYSAVNAQTVNQIISKSIINKINQRGFSANDPRYYGTLKGISGYLNTTSTTARSYTLAGITGRSWLSVGLRGVLLSRGTFIALAATGAVTWLLDDNDTVKVKIKEVTGEQGVKGFYWAVGADNYATPSEGAQSICEKNASFCQSYIIEQYNPDPSRTDLRTIKFYIDNSKSQLWTTRTASMVNCGTNKIIATCREDYVPVTQEVIKTLSLQDAINTIAPNEMDTELSPEVIADVVNNAWSNAASAPGYAGLPFDASRPVTASDIATVNNAGKASVADFIRPTETPDFTLPTDSTGTIPTNPSTSEQVNLGDDPGIAPPELEKIPTGEEILAPLLSFDPLKNSAADLQLAGERIKQAECPRPEFSIFNREYRLETHCSLLEKNAAIIGLIFMVVYSIAGFRIILSA</sequence>
<evidence type="ECO:0000256" key="1">
    <source>
        <dbReference type="SAM" id="MobiDB-lite"/>
    </source>
</evidence>
<dbReference type="AlphaFoldDB" id="A0A1B7JXS8"/>
<keyword evidence="5" id="KW-1185">Reference proteome</keyword>
<name>A0A1B7JXS8_9ENTR</name>
<evidence type="ECO:0000313" key="5">
    <source>
        <dbReference type="Proteomes" id="UP000078386"/>
    </source>
</evidence>